<feature type="compositionally biased region" description="Basic residues" evidence="1">
    <location>
        <begin position="154"/>
        <end position="164"/>
    </location>
</feature>
<organism evidence="2 3">
    <name type="scientific">Parasitella parasitica</name>
    <dbReference type="NCBI Taxonomy" id="35722"/>
    <lineage>
        <taxon>Eukaryota</taxon>
        <taxon>Fungi</taxon>
        <taxon>Fungi incertae sedis</taxon>
        <taxon>Mucoromycota</taxon>
        <taxon>Mucoromycotina</taxon>
        <taxon>Mucoromycetes</taxon>
        <taxon>Mucorales</taxon>
        <taxon>Mucorineae</taxon>
        <taxon>Mucoraceae</taxon>
        <taxon>Parasitella</taxon>
    </lineage>
</organism>
<keyword evidence="3" id="KW-1185">Reference proteome</keyword>
<gene>
    <name evidence="2" type="primary">PARPA_12353.1 scaffold 44939</name>
</gene>
<accession>A0A0B7NS01</accession>
<dbReference type="EMBL" id="LN733737">
    <property type="protein sequence ID" value="CEP18053.1"/>
    <property type="molecule type" value="Genomic_DNA"/>
</dbReference>
<dbReference type="Proteomes" id="UP000054107">
    <property type="component" value="Unassembled WGS sequence"/>
</dbReference>
<reference evidence="2 3" key="1">
    <citation type="submission" date="2014-09" db="EMBL/GenBank/DDBJ databases">
        <authorList>
            <person name="Ellenberger Sabrina"/>
        </authorList>
    </citation>
    <scope>NUCLEOTIDE SEQUENCE [LARGE SCALE GENOMIC DNA]</scope>
    <source>
        <strain evidence="2 3">CBS 412.66</strain>
    </source>
</reference>
<feature type="region of interest" description="Disordered" evidence="1">
    <location>
        <begin position="152"/>
        <end position="210"/>
    </location>
</feature>
<evidence type="ECO:0000256" key="1">
    <source>
        <dbReference type="SAM" id="MobiDB-lite"/>
    </source>
</evidence>
<evidence type="ECO:0000313" key="2">
    <source>
        <dbReference type="EMBL" id="CEP18053.1"/>
    </source>
</evidence>
<name>A0A0B7NS01_9FUNG</name>
<sequence length="282" mass="32200">MKEESELGDFMAEVFNEEFNLCGTTKNVLIVQMSNDQNEMNAQSTNMVVYGEKSNINDSISVYAHPMIDDFSFFPAYEMANTTDNINKETNMAILDEIFGMEHVYKHREMMSSSDMVAPNNRYTELEIIERLSSSQSALDSSADILTSAMAARKATHNRRHHIPEKKPNSRLLKSVPSKYISNRLAPPTSSSSSSPTSPSGMTRQQEEKKQMIRRVIKSELTRQGKDIVGDKELFQQIYTSVRYCYRDIVNSTVELDQEKLTVIVKMNVDFYNNMDNIARLL</sequence>
<evidence type="ECO:0000313" key="3">
    <source>
        <dbReference type="Proteomes" id="UP000054107"/>
    </source>
</evidence>
<dbReference type="OrthoDB" id="2238659at2759"/>
<feature type="compositionally biased region" description="Low complexity" evidence="1">
    <location>
        <begin position="187"/>
        <end position="200"/>
    </location>
</feature>
<proteinExistence type="predicted"/>
<protein>
    <submittedName>
        <fullName evidence="2">Uncharacterized protein</fullName>
    </submittedName>
</protein>
<dbReference type="AlphaFoldDB" id="A0A0B7NS01"/>